<dbReference type="InterPro" id="IPR045337">
    <property type="entry name" value="MmgE_PrpD_C"/>
</dbReference>
<dbReference type="InterPro" id="IPR042183">
    <property type="entry name" value="MmgE/PrpD_sf_1"/>
</dbReference>
<dbReference type="Gene3D" id="1.10.4100.10">
    <property type="entry name" value="2-methylcitrate dehydratase PrpD"/>
    <property type="match status" value="1"/>
</dbReference>
<comment type="caution">
    <text evidence="4">The sequence shown here is derived from an EMBL/GenBank/DDBJ whole genome shotgun (WGS) entry which is preliminary data.</text>
</comment>
<dbReference type="Gene3D" id="3.30.1330.120">
    <property type="entry name" value="2-methylcitrate dehydratase PrpD"/>
    <property type="match status" value="1"/>
</dbReference>
<evidence type="ECO:0000259" key="2">
    <source>
        <dbReference type="Pfam" id="PF03972"/>
    </source>
</evidence>
<protein>
    <submittedName>
        <fullName evidence="4">MmgE/PrpD family protein</fullName>
    </submittedName>
</protein>
<accession>A0A4U7N7E8</accession>
<dbReference type="SUPFAM" id="SSF103378">
    <property type="entry name" value="2-methylcitrate dehydratase PrpD"/>
    <property type="match status" value="1"/>
</dbReference>
<dbReference type="InterPro" id="IPR042188">
    <property type="entry name" value="MmgE/PrpD_sf_2"/>
</dbReference>
<dbReference type="InterPro" id="IPR045336">
    <property type="entry name" value="MmgE_PrpD_N"/>
</dbReference>
<evidence type="ECO:0000313" key="5">
    <source>
        <dbReference type="Proteomes" id="UP000306575"/>
    </source>
</evidence>
<dbReference type="Proteomes" id="UP000306575">
    <property type="component" value="Unassembled WGS sequence"/>
</dbReference>
<evidence type="ECO:0000256" key="1">
    <source>
        <dbReference type="ARBA" id="ARBA00006174"/>
    </source>
</evidence>
<comment type="similarity">
    <text evidence="1">Belongs to the PrpD family.</text>
</comment>
<gene>
    <name evidence="4" type="ORF">FAP39_07505</name>
</gene>
<evidence type="ECO:0000313" key="4">
    <source>
        <dbReference type="EMBL" id="TKZ21256.1"/>
    </source>
</evidence>
<dbReference type="OrthoDB" id="9795089at2"/>
<dbReference type="Pfam" id="PF19305">
    <property type="entry name" value="MmgE_PrpD_C"/>
    <property type="match status" value="1"/>
</dbReference>
<dbReference type="PANTHER" id="PTHR16943:SF8">
    <property type="entry name" value="2-METHYLCITRATE DEHYDRATASE"/>
    <property type="match status" value="1"/>
</dbReference>
<dbReference type="InterPro" id="IPR005656">
    <property type="entry name" value="MmgE_PrpD"/>
</dbReference>
<sequence>MITQTLAGFVATTPPETIPSATLHMLRLSFLDWMAVGTAGAQEPVAQITRGLALQEQGTPQSHVFGDNICVPARAAALVNGATSHALDYDDTHFAHIGHPSVAVISAALAMAERQSTSGCDLQVAALIGMETSIRIGMWLGRDHYQAGFHQTGTAGAFGAAAAAARILGFDTQHTAMALGLVATRASGLKSQFGTMGKPYNAGIAAANGVEAALLVQGGFQANALGLDTAQGFGDTHFGQADMSALDGLGADWLFDGISHKFHACCHGLHATLEALAKVPDMSPENIDSIVVQTHPRWMTVCNQQAPDTGLEAKFSYRMVVAMALMGHATAALDSYADALCRDPEIVALRDRVSVVTAPTLTEMQAQLEITLTNGTVHTVFHDLDAPMSQSARTVRVTQKSVGLISQSATDRNWALLTHDASASDLGAALNT</sequence>
<dbReference type="RefSeq" id="WP_138015776.1">
    <property type="nucleotide sequence ID" value="NZ_SULI01000006.1"/>
</dbReference>
<feature type="domain" description="MmgE/PrpD C-terminal" evidence="3">
    <location>
        <begin position="263"/>
        <end position="381"/>
    </location>
</feature>
<dbReference type="Pfam" id="PF03972">
    <property type="entry name" value="MmgE_PrpD_N"/>
    <property type="match status" value="1"/>
</dbReference>
<keyword evidence="5" id="KW-1185">Reference proteome</keyword>
<organism evidence="4 5">
    <name type="scientific">Shimia litoralis</name>
    <dbReference type="NCBI Taxonomy" id="420403"/>
    <lineage>
        <taxon>Bacteria</taxon>
        <taxon>Pseudomonadati</taxon>
        <taxon>Pseudomonadota</taxon>
        <taxon>Alphaproteobacteria</taxon>
        <taxon>Rhodobacterales</taxon>
        <taxon>Roseobacteraceae</taxon>
    </lineage>
</organism>
<name>A0A4U7N7E8_9RHOB</name>
<proteinExistence type="inferred from homology"/>
<dbReference type="AlphaFoldDB" id="A0A4U7N7E8"/>
<dbReference type="InterPro" id="IPR036148">
    <property type="entry name" value="MmgE/PrpD_sf"/>
</dbReference>
<evidence type="ECO:0000259" key="3">
    <source>
        <dbReference type="Pfam" id="PF19305"/>
    </source>
</evidence>
<dbReference type="GO" id="GO:0016829">
    <property type="term" value="F:lyase activity"/>
    <property type="evidence" value="ECO:0007669"/>
    <property type="project" value="InterPro"/>
</dbReference>
<dbReference type="EMBL" id="SULI01000006">
    <property type="protein sequence ID" value="TKZ21256.1"/>
    <property type="molecule type" value="Genomic_DNA"/>
</dbReference>
<dbReference type="PANTHER" id="PTHR16943">
    <property type="entry name" value="2-METHYLCITRATE DEHYDRATASE-RELATED"/>
    <property type="match status" value="1"/>
</dbReference>
<reference evidence="4 5" key="1">
    <citation type="submission" date="2019-04" db="EMBL/GenBank/DDBJ databases">
        <title>Genome sequence of Pelagicola litoralis CL-ES2.</title>
        <authorList>
            <person name="Cao J."/>
        </authorList>
    </citation>
    <scope>NUCLEOTIDE SEQUENCE [LARGE SCALE GENOMIC DNA]</scope>
    <source>
        <strain evidence="4 5">CL-ES2</strain>
    </source>
</reference>
<feature type="domain" description="MmgE/PrpD N-terminal" evidence="2">
    <location>
        <begin position="4"/>
        <end position="244"/>
    </location>
</feature>